<comment type="similarity">
    <text evidence="1 4">Belongs to the D-isomer specific 2-hydroxyacid dehydrogenase family.</text>
</comment>
<dbReference type="PROSITE" id="PS00670">
    <property type="entry name" value="D_2_HYDROXYACID_DH_2"/>
    <property type="match status" value="1"/>
</dbReference>
<protein>
    <submittedName>
        <fullName evidence="7">Lactate dehydrogenase-like oxidoreductase</fullName>
    </submittedName>
</protein>
<keyword evidence="3" id="KW-0520">NAD</keyword>
<evidence type="ECO:0000259" key="5">
    <source>
        <dbReference type="Pfam" id="PF00389"/>
    </source>
</evidence>
<feature type="domain" description="D-isomer specific 2-hydroxyacid dehydrogenase NAD-binding" evidence="6">
    <location>
        <begin position="112"/>
        <end position="292"/>
    </location>
</feature>
<dbReference type="GO" id="GO:0005829">
    <property type="term" value="C:cytosol"/>
    <property type="evidence" value="ECO:0007669"/>
    <property type="project" value="TreeGrafter"/>
</dbReference>
<organism evidence="7 8">
    <name type="scientific">Methylomicrobium album BG8</name>
    <dbReference type="NCBI Taxonomy" id="686340"/>
    <lineage>
        <taxon>Bacteria</taxon>
        <taxon>Pseudomonadati</taxon>
        <taxon>Pseudomonadota</taxon>
        <taxon>Gammaproteobacteria</taxon>
        <taxon>Methylococcales</taxon>
        <taxon>Methylococcaceae</taxon>
        <taxon>Methylomicrobium</taxon>
    </lineage>
</organism>
<name>H8GPW4_METAL</name>
<dbReference type="HOGENOM" id="CLU_019796_1_2_6"/>
<dbReference type="InterPro" id="IPR029753">
    <property type="entry name" value="D-isomer_DH_CS"/>
</dbReference>
<evidence type="ECO:0000256" key="3">
    <source>
        <dbReference type="ARBA" id="ARBA00023027"/>
    </source>
</evidence>
<dbReference type="FunFam" id="3.40.50.720:FF:000203">
    <property type="entry name" value="D-3-phosphoglycerate dehydrogenase (SerA)"/>
    <property type="match status" value="1"/>
</dbReference>
<dbReference type="PANTHER" id="PTHR10996:SF283">
    <property type="entry name" value="GLYOXYLATE_HYDROXYPYRUVATE REDUCTASE B"/>
    <property type="match status" value="1"/>
</dbReference>
<keyword evidence="8" id="KW-1185">Reference proteome</keyword>
<dbReference type="Pfam" id="PF02826">
    <property type="entry name" value="2-Hacid_dh_C"/>
    <property type="match status" value="1"/>
</dbReference>
<proteinExistence type="inferred from homology"/>
<dbReference type="AlphaFoldDB" id="H8GPW4"/>
<dbReference type="STRING" id="686340.Metal_1978"/>
<evidence type="ECO:0000256" key="4">
    <source>
        <dbReference type="RuleBase" id="RU003719"/>
    </source>
</evidence>
<evidence type="ECO:0000256" key="1">
    <source>
        <dbReference type="ARBA" id="ARBA00005854"/>
    </source>
</evidence>
<accession>H8GPW4</accession>
<dbReference type="EMBL" id="CM001475">
    <property type="protein sequence ID" value="EIC29743.1"/>
    <property type="molecule type" value="Genomic_DNA"/>
</dbReference>
<dbReference type="InterPro" id="IPR006140">
    <property type="entry name" value="D-isomer_DH_NAD-bd"/>
</dbReference>
<evidence type="ECO:0000313" key="8">
    <source>
        <dbReference type="Proteomes" id="UP000005090"/>
    </source>
</evidence>
<dbReference type="InterPro" id="IPR036291">
    <property type="entry name" value="NAD(P)-bd_dom_sf"/>
</dbReference>
<dbReference type="GO" id="GO:0016618">
    <property type="term" value="F:hydroxypyruvate reductase [NAD(P)H] activity"/>
    <property type="evidence" value="ECO:0007669"/>
    <property type="project" value="TreeGrafter"/>
</dbReference>
<dbReference type="GO" id="GO:0051287">
    <property type="term" value="F:NAD binding"/>
    <property type="evidence" value="ECO:0007669"/>
    <property type="project" value="InterPro"/>
</dbReference>
<dbReference type="Proteomes" id="UP000005090">
    <property type="component" value="Chromosome"/>
</dbReference>
<dbReference type="Pfam" id="PF00389">
    <property type="entry name" value="2-Hacid_dh"/>
    <property type="match status" value="1"/>
</dbReference>
<gene>
    <name evidence="7" type="ORF">Metal_1978</name>
</gene>
<dbReference type="SUPFAM" id="SSF51735">
    <property type="entry name" value="NAD(P)-binding Rossmann-fold domains"/>
    <property type="match status" value="1"/>
</dbReference>
<dbReference type="RefSeq" id="WP_005371840.1">
    <property type="nucleotide sequence ID" value="NZ_CM001475.1"/>
</dbReference>
<dbReference type="Gene3D" id="3.40.50.720">
    <property type="entry name" value="NAD(P)-binding Rossmann-like Domain"/>
    <property type="match status" value="2"/>
</dbReference>
<dbReference type="PANTHER" id="PTHR10996">
    <property type="entry name" value="2-HYDROXYACID DEHYDROGENASE-RELATED"/>
    <property type="match status" value="1"/>
</dbReference>
<evidence type="ECO:0000256" key="2">
    <source>
        <dbReference type="ARBA" id="ARBA00023002"/>
    </source>
</evidence>
<dbReference type="InterPro" id="IPR050223">
    <property type="entry name" value="D-isomer_2-hydroxyacid_DH"/>
</dbReference>
<sequence length="324" mass="35457">MSKPKVVVTRRWPSAVEAKLKELYDVTLNESDVPLTAEELKRALQTADALLPTVTDPITADILRVPDRKARIIGNFGVGYNNIDIAAAKEQGLVVTNTPGVLTDCTADIAMLLLLMSARRASEGDRLVRSGQWTGWGPTHLLGQKVTGKTLGLIGFGRIAQATAKRAHHGFGMRILFYTPRNVPSQEILDDVKAIRCATIEELLGEADFVSLHCPGSAENRHLIDEARLKRMHPNAHLINTARGDVVDNQALCKALKERWIAGAGLDVYEGEPNVYPGFLELDNVALLPHLGSASEETRAAMGKRVLENIEMFFAGQEPRDRVA</sequence>
<keyword evidence="2 4" id="KW-0560">Oxidoreductase</keyword>
<dbReference type="SUPFAM" id="SSF52283">
    <property type="entry name" value="Formate/glycerate dehydrogenase catalytic domain-like"/>
    <property type="match status" value="1"/>
</dbReference>
<evidence type="ECO:0000259" key="6">
    <source>
        <dbReference type="Pfam" id="PF02826"/>
    </source>
</evidence>
<dbReference type="eggNOG" id="COG1052">
    <property type="taxonomic scope" value="Bacteria"/>
</dbReference>
<dbReference type="CDD" id="cd05301">
    <property type="entry name" value="GDH"/>
    <property type="match status" value="1"/>
</dbReference>
<dbReference type="InterPro" id="IPR006139">
    <property type="entry name" value="D-isomer_2_OHA_DH_cat_dom"/>
</dbReference>
<evidence type="ECO:0000313" key="7">
    <source>
        <dbReference type="EMBL" id="EIC29743.1"/>
    </source>
</evidence>
<reference evidence="7 8" key="1">
    <citation type="journal article" date="2013" name="Genome Announc.">
        <title>Genome Sequence of the Obligate Gammaproteobacterial Methanotroph Methylomicrobium album Strain BG8.</title>
        <authorList>
            <person name="Kits K.D."/>
            <person name="Kalyuzhnaya M.G."/>
            <person name="Klotz M.G."/>
            <person name="Jetten M.S."/>
            <person name="Op den Camp H.J."/>
            <person name="Vuilleumier S."/>
            <person name="Bringel F."/>
            <person name="Dispirito A.A."/>
            <person name="Murrell J.C."/>
            <person name="Bruce D."/>
            <person name="Cheng J.F."/>
            <person name="Copeland A."/>
            <person name="Goodwin L."/>
            <person name="Hauser L."/>
            <person name="Lajus A."/>
            <person name="Land M.L."/>
            <person name="Lapidus A."/>
            <person name="Lucas S."/>
            <person name="Medigue C."/>
            <person name="Pitluck S."/>
            <person name="Woyke T."/>
            <person name="Zeytun A."/>
            <person name="Stein L.Y."/>
        </authorList>
    </citation>
    <scope>NUCLEOTIDE SEQUENCE [LARGE SCALE GENOMIC DNA]</scope>
    <source>
        <strain evidence="7 8">BG8</strain>
    </source>
</reference>
<dbReference type="GO" id="GO:0030267">
    <property type="term" value="F:glyoxylate reductase (NADPH) activity"/>
    <property type="evidence" value="ECO:0007669"/>
    <property type="project" value="TreeGrafter"/>
</dbReference>
<feature type="domain" description="D-isomer specific 2-hydroxyacid dehydrogenase catalytic" evidence="5">
    <location>
        <begin position="14"/>
        <end position="323"/>
    </location>
</feature>